<dbReference type="AlphaFoldDB" id="A0A068V0G8"/>
<dbReference type="PROSITE" id="PS50249">
    <property type="entry name" value="MPN"/>
    <property type="match status" value="1"/>
</dbReference>
<dbReference type="InterPro" id="IPR037518">
    <property type="entry name" value="MPN"/>
</dbReference>
<dbReference type="Gramene" id="CDP14052">
    <property type="protein sequence ID" value="CDP14052"/>
    <property type="gene ID" value="GSCOC_T00039234001"/>
</dbReference>
<dbReference type="FunCoup" id="A0A068V0G8">
    <property type="interactions" value="3605"/>
</dbReference>
<dbReference type="GO" id="GO:0001732">
    <property type="term" value="P:formation of cytoplasmic translation initiation complex"/>
    <property type="evidence" value="ECO:0007669"/>
    <property type="project" value="UniProtKB-UniRule"/>
</dbReference>
<dbReference type="Pfam" id="PF01398">
    <property type="entry name" value="JAB"/>
    <property type="match status" value="1"/>
</dbReference>
<dbReference type="InterPro" id="IPR027531">
    <property type="entry name" value="eIF3f"/>
</dbReference>
<dbReference type="EMBL" id="HG739162">
    <property type="protein sequence ID" value="CDP14052.1"/>
    <property type="molecule type" value="Genomic_DNA"/>
</dbReference>
<dbReference type="STRING" id="49390.A0A068V0G8"/>
<gene>
    <name evidence="6" type="ORF">GSCOC_T00039234001</name>
</gene>
<evidence type="ECO:0000256" key="2">
    <source>
        <dbReference type="ARBA" id="ARBA00022540"/>
    </source>
</evidence>
<dbReference type="Pfam" id="PF13012">
    <property type="entry name" value="MitMem_reg"/>
    <property type="match status" value="1"/>
</dbReference>
<name>A0A068V0G8_COFCA</name>
<keyword evidence="1 4" id="KW-0963">Cytoplasm</keyword>
<dbReference type="OMA" id="EYFVHFH"/>
<dbReference type="CDD" id="cd08064">
    <property type="entry name" value="MPN_eIF3f"/>
    <property type="match status" value="1"/>
</dbReference>
<sequence>MASGGQTILQFPQASTNLTARIHPLVIFNICDCFVRRPDQAERVIGTLLGSVLPDGTVDIRNSYAVPHNESSDQVALDIDYHHNMLASQQKVNPKEVIVGWFSTGSGVTGGSALIHEFYSREVPNPVHLTVDTGFTNAGASIKAFVSVNLFLGDQQLAAQFQEIPLDLRMVEAERVGFDILKTTMVDKLPGDVEGMEATMERLLALIDDVYKYVDDVVEGRVAPDNNIGRFISDSVSSMPKLSSQAFDKLVNDSLQDQLLLLYLSSITRTQLSLAEKLNTAAQIL</sequence>
<keyword evidence="7" id="KW-1185">Reference proteome</keyword>
<protein>
    <recommendedName>
        <fullName evidence="4">Eukaryotic translation initiation factor 3 subunit F</fullName>
        <shortName evidence="4">eIF3f</shortName>
    </recommendedName>
    <alternativeName>
        <fullName evidence="4">eIF-3-epsilon</fullName>
    </alternativeName>
</protein>
<dbReference type="GO" id="GO:0009793">
    <property type="term" value="P:embryo development ending in seed dormancy"/>
    <property type="evidence" value="ECO:0007669"/>
    <property type="project" value="EnsemblPlants"/>
</dbReference>
<dbReference type="GO" id="GO:0008237">
    <property type="term" value="F:metallopeptidase activity"/>
    <property type="evidence" value="ECO:0007669"/>
    <property type="project" value="InterPro"/>
</dbReference>
<accession>A0A068V0G8</accession>
<evidence type="ECO:0000259" key="5">
    <source>
        <dbReference type="PROSITE" id="PS50249"/>
    </source>
</evidence>
<dbReference type="GO" id="GO:0016282">
    <property type="term" value="C:eukaryotic 43S preinitiation complex"/>
    <property type="evidence" value="ECO:0007669"/>
    <property type="project" value="UniProtKB-UniRule"/>
</dbReference>
<reference evidence="7" key="1">
    <citation type="journal article" date="2014" name="Science">
        <title>The coffee genome provides insight into the convergent evolution of caffeine biosynthesis.</title>
        <authorList>
            <person name="Denoeud F."/>
            <person name="Carretero-Paulet L."/>
            <person name="Dereeper A."/>
            <person name="Droc G."/>
            <person name="Guyot R."/>
            <person name="Pietrella M."/>
            <person name="Zheng C."/>
            <person name="Alberti A."/>
            <person name="Anthony F."/>
            <person name="Aprea G."/>
            <person name="Aury J.M."/>
            <person name="Bento P."/>
            <person name="Bernard M."/>
            <person name="Bocs S."/>
            <person name="Campa C."/>
            <person name="Cenci A."/>
            <person name="Combes M.C."/>
            <person name="Crouzillat D."/>
            <person name="Da Silva C."/>
            <person name="Daddiego L."/>
            <person name="De Bellis F."/>
            <person name="Dussert S."/>
            <person name="Garsmeur O."/>
            <person name="Gayraud T."/>
            <person name="Guignon V."/>
            <person name="Jahn K."/>
            <person name="Jamilloux V."/>
            <person name="Joet T."/>
            <person name="Labadie K."/>
            <person name="Lan T."/>
            <person name="Leclercq J."/>
            <person name="Lepelley M."/>
            <person name="Leroy T."/>
            <person name="Li L.T."/>
            <person name="Librado P."/>
            <person name="Lopez L."/>
            <person name="Munoz A."/>
            <person name="Noel B."/>
            <person name="Pallavicini A."/>
            <person name="Perrotta G."/>
            <person name="Poncet V."/>
            <person name="Pot D."/>
            <person name="Priyono X."/>
            <person name="Rigoreau M."/>
            <person name="Rouard M."/>
            <person name="Rozas J."/>
            <person name="Tranchant-Dubreuil C."/>
            <person name="VanBuren R."/>
            <person name="Zhang Q."/>
            <person name="Andrade A.C."/>
            <person name="Argout X."/>
            <person name="Bertrand B."/>
            <person name="de Kochko A."/>
            <person name="Graziosi G."/>
            <person name="Henry R.J."/>
            <person name="Jayarama X."/>
            <person name="Ming R."/>
            <person name="Nagai C."/>
            <person name="Rounsley S."/>
            <person name="Sankoff D."/>
            <person name="Giuliano G."/>
            <person name="Albert V.A."/>
            <person name="Wincker P."/>
            <person name="Lashermes P."/>
        </authorList>
    </citation>
    <scope>NUCLEOTIDE SEQUENCE [LARGE SCALE GENOMIC DNA]</scope>
    <source>
        <strain evidence="7">cv. DH200-94</strain>
    </source>
</reference>
<organism evidence="6 7">
    <name type="scientific">Coffea canephora</name>
    <name type="common">Robusta coffee</name>
    <dbReference type="NCBI Taxonomy" id="49390"/>
    <lineage>
        <taxon>Eukaryota</taxon>
        <taxon>Viridiplantae</taxon>
        <taxon>Streptophyta</taxon>
        <taxon>Embryophyta</taxon>
        <taxon>Tracheophyta</taxon>
        <taxon>Spermatophyta</taxon>
        <taxon>Magnoliopsida</taxon>
        <taxon>eudicotyledons</taxon>
        <taxon>Gunneridae</taxon>
        <taxon>Pentapetalae</taxon>
        <taxon>asterids</taxon>
        <taxon>lamiids</taxon>
        <taxon>Gentianales</taxon>
        <taxon>Rubiaceae</taxon>
        <taxon>Ixoroideae</taxon>
        <taxon>Gardenieae complex</taxon>
        <taxon>Bertiereae - Coffeeae clade</taxon>
        <taxon>Coffeeae</taxon>
        <taxon>Coffea</taxon>
    </lineage>
</organism>
<dbReference type="InterPro" id="IPR024969">
    <property type="entry name" value="EIF3F/CSN6-like_C"/>
</dbReference>
<dbReference type="GO" id="GO:0009744">
    <property type="term" value="P:response to sucrose"/>
    <property type="evidence" value="ECO:0007669"/>
    <property type="project" value="EnsemblPlants"/>
</dbReference>
<comment type="function">
    <text evidence="4">Component of the eukaryotic translation initiation factor 3 (eIF-3) complex, which is involved in protein synthesis of a specialized repertoire of mRNAs and, together with other initiation factors, stimulates binding of mRNA and methionyl-tRNAi to the 40S ribosome. The eIF-3 complex specifically targets and initiates translation of a subset of mRNAs involved in cell proliferation.</text>
</comment>
<evidence type="ECO:0000256" key="4">
    <source>
        <dbReference type="HAMAP-Rule" id="MF_03005"/>
    </source>
</evidence>
<dbReference type="InParanoid" id="A0A068V0G8"/>
<dbReference type="SMART" id="SM00232">
    <property type="entry name" value="JAB_MPN"/>
    <property type="match status" value="1"/>
</dbReference>
<comment type="subunit">
    <text evidence="4">Component of the eukaryotic translation initiation factor 3 (eIF-3) complex.</text>
</comment>
<dbReference type="PANTHER" id="PTHR10540:SF6">
    <property type="entry name" value="EUKARYOTIC TRANSLATION INITIATION FACTOR 3 SUBUNIT F"/>
    <property type="match status" value="1"/>
</dbReference>
<proteinExistence type="inferred from homology"/>
<evidence type="ECO:0000313" key="7">
    <source>
        <dbReference type="Proteomes" id="UP000295252"/>
    </source>
</evidence>
<dbReference type="GO" id="GO:0033290">
    <property type="term" value="C:eukaryotic 48S preinitiation complex"/>
    <property type="evidence" value="ECO:0007669"/>
    <property type="project" value="UniProtKB-UniRule"/>
</dbReference>
<evidence type="ECO:0000256" key="1">
    <source>
        <dbReference type="ARBA" id="ARBA00022490"/>
    </source>
</evidence>
<comment type="similarity">
    <text evidence="4">Belongs to the eIF-3 subunit F family.</text>
</comment>
<dbReference type="FunFam" id="3.40.140.10:FF:000034">
    <property type="entry name" value="Eukaryotic translation initiation factor 3 subunit F"/>
    <property type="match status" value="1"/>
</dbReference>
<dbReference type="GO" id="GO:0031369">
    <property type="term" value="F:translation initiation factor binding"/>
    <property type="evidence" value="ECO:0007669"/>
    <property type="project" value="InterPro"/>
</dbReference>
<dbReference type="HAMAP" id="MF_03005">
    <property type="entry name" value="eIF3f"/>
    <property type="match status" value="1"/>
</dbReference>
<dbReference type="PANTHER" id="PTHR10540">
    <property type="entry name" value="EUKARYOTIC TRANSLATION INITIATION FACTOR 3 SUBUNIT F-RELATED"/>
    <property type="match status" value="1"/>
</dbReference>
<keyword evidence="2 4" id="KW-0396">Initiation factor</keyword>
<evidence type="ECO:0000256" key="3">
    <source>
        <dbReference type="ARBA" id="ARBA00022917"/>
    </source>
</evidence>
<dbReference type="OrthoDB" id="25498at2759"/>
<dbReference type="GO" id="GO:0003743">
    <property type="term" value="F:translation initiation factor activity"/>
    <property type="evidence" value="ECO:0007669"/>
    <property type="project" value="UniProtKB-UniRule"/>
</dbReference>
<dbReference type="GO" id="GO:0071541">
    <property type="term" value="C:eukaryotic translation initiation factor 3 complex, eIF3m"/>
    <property type="evidence" value="ECO:0007669"/>
    <property type="project" value="TreeGrafter"/>
</dbReference>
<keyword evidence="3 4" id="KW-0648">Protein biosynthesis</keyword>
<comment type="subcellular location">
    <subcellularLocation>
        <location evidence="4">Cytoplasm</location>
    </subcellularLocation>
</comment>
<dbReference type="Gene3D" id="3.40.140.10">
    <property type="entry name" value="Cytidine Deaminase, domain 2"/>
    <property type="match status" value="1"/>
</dbReference>
<evidence type="ECO:0000313" key="6">
    <source>
        <dbReference type="EMBL" id="CDP14052.1"/>
    </source>
</evidence>
<dbReference type="PhylomeDB" id="A0A068V0G8"/>
<dbReference type="Proteomes" id="UP000295252">
    <property type="component" value="Chromosome IV"/>
</dbReference>
<dbReference type="GO" id="GO:0009846">
    <property type="term" value="P:pollen germination"/>
    <property type="evidence" value="ECO:0007669"/>
    <property type="project" value="EnsemblPlants"/>
</dbReference>
<feature type="domain" description="MPN" evidence="5">
    <location>
        <begin position="20"/>
        <end position="151"/>
    </location>
</feature>
<dbReference type="InterPro" id="IPR000555">
    <property type="entry name" value="JAMM/MPN+_dom"/>
</dbReference>